<protein>
    <recommendedName>
        <fullName evidence="1">DUF559 domain-containing protein</fullName>
    </recommendedName>
</protein>
<dbReference type="Proteomes" id="UP000241507">
    <property type="component" value="Chromosome"/>
</dbReference>
<dbReference type="Gene3D" id="3.40.960.10">
    <property type="entry name" value="VSR Endonuclease"/>
    <property type="match status" value="1"/>
</dbReference>
<keyword evidence="3" id="KW-1185">Reference proteome</keyword>
<dbReference type="SUPFAM" id="SSF52980">
    <property type="entry name" value="Restriction endonuclease-like"/>
    <property type="match status" value="1"/>
</dbReference>
<dbReference type="PANTHER" id="PTHR38590:SF1">
    <property type="entry name" value="BLL0828 PROTEIN"/>
    <property type="match status" value="1"/>
</dbReference>
<feature type="domain" description="DUF559" evidence="1">
    <location>
        <begin position="21"/>
        <end position="125"/>
    </location>
</feature>
<gene>
    <name evidence="2" type="ORF">C7S20_08935</name>
</gene>
<dbReference type="KEGG" id="grs:C7S20_08935"/>
<dbReference type="InterPro" id="IPR011335">
    <property type="entry name" value="Restrct_endonuc-II-like"/>
</dbReference>
<dbReference type="OrthoDB" id="9798754at2"/>
<proteinExistence type="predicted"/>
<dbReference type="CDD" id="cd01038">
    <property type="entry name" value="Endonuclease_DUF559"/>
    <property type="match status" value="1"/>
</dbReference>
<evidence type="ECO:0000313" key="3">
    <source>
        <dbReference type="Proteomes" id="UP000241507"/>
    </source>
</evidence>
<name>A0A2R3Z586_9FLAO</name>
<organism evidence="2 3">
    <name type="scientific">Christiangramia fulva</name>
    <dbReference type="NCBI Taxonomy" id="2126553"/>
    <lineage>
        <taxon>Bacteria</taxon>
        <taxon>Pseudomonadati</taxon>
        <taxon>Bacteroidota</taxon>
        <taxon>Flavobacteriia</taxon>
        <taxon>Flavobacteriales</taxon>
        <taxon>Flavobacteriaceae</taxon>
        <taxon>Christiangramia</taxon>
    </lineage>
</organism>
<dbReference type="AlphaFoldDB" id="A0A2R3Z586"/>
<accession>A0A2R3Z586</accession>
<dbReference type="InterPro" id="IPR007569">
    <property type="entry name" value="DUF559"/>
</dbReference>
<dbReference type="InterPro" id="IPR047216">
    <property type="entry name" value="Endonuclease_DUF559_bact"/>
</dbReference>
<dbReference type="PANTHER" id="PTHR38590">
    <property type="entry name" value="BLL0828 PROTEIN"/>
    <property type="match status" value="1"/>
</dbReference>
<sequence>MKNDPLKISGIHDGATPGVYRNAARLRENMTEPKIKLCNYLKTKPLGYKFRRQHPIAGYILDFYCHKLRLSVEVDGGYHLKKEQKIKDSQKTEYLKSVGITEYRFTNEEILLEFEKSIELINSKLRADNPLGAGAGVGIKSKTWLSSSAPSVKNLQLKIKFLPISAMQ</sequence>
<reference evidence="3" key="1">
    <citation type="submission" date="2018-03" db="EMBL/GenBank/DDBJ databases">
        <title>Gramella fulva sp. nov., isolated from a dry surface of tidal flat.</title>
        <authorList>
            <person name="Hwang S.H."/>
            <person name="Hwang W.M."/>
            <person name="Kang K."/>
            <person name="Ahn T.-Y."/>
        </authorList>
    </citation>
    <scope>NUCLEOTIDE SEQUENCE [LARGE SCALE GENOMIC DNA]</scope>
    <source>
        <strain evidence="3">SH35</strain>
    </source>
</reference>
<dbReference type="Pfam" id="PF04480">
    <property type="entry name" value="DUF559"/>
    <property type="match status" value="1"/>
</dbReference>
<evidence type="ECO:0000313" key="2">
    <source>
        <dbReference type="EMBL" id="AVR45384.1"/>
    </source>
</evidence>
<dbReference type="EMBL" id="CP028136">
    <property type="protein sequence ID" value="AVR45384.1"/>
    <property type="molecule type" value="Genomic_DNA"/>
</dbReference>
<evidence type="ECO:0000259" key="1">
    <source>
        <dbReference type="Pfam" id="PF04480"/>
    </source>
</evidence>